<dbReference type="AlphaFoldDB" id="A0A9W9PFX7"/>
<gene>
    <name evidence="2" type="ORF">N7468_000973</name>
</gene>
<dbReference type="Proteomes" id="UP001150941">
    <property type="component" value="Unassembled WGS sequence"/>
</dbReference>
<feature type="compositionally biased region" description="Basic and acidic residues" evidence="1">
    <location>
        <begin position="1"/>
        <end position="15"/>
    </location>
</feature>
<feature type="region of interest" description="Disordered" evidence="1">
    <location>
        <begin position="1"/>
        <end position="40"/>
    </location>
</feature>
<proteinExistence type="predicted"/>
<reference evidence="2" key="2">
    <citation type="journal article" date="2023" name="IMA Fungus">
        <title>Comparative genomic study of the Penicillium genus elucidates a diverse pangenome and 15 lateral gene transfer events.</title>
        <authorList>
            <person name="Petersen C."/>
            <person name="Sorensen T."/>
            <person name="Nielsen M.R."/>
            <person name="Sondergaard T.E."/>
            <person name="Sorensen J.L."/>
            <person name="Fitzpatrick D.A."/>
            <person name="Frisvad J.C."/>
            <person name="Nielsen K.L."/>
        </authorList>
    </citation>
    <scope>NUCLEOTIDE SEQUENCE</scope>
    <source>
        <strain evidence="2">IBT 19713</strain>
    </source>
</reference>
<evidence type="ECO:0000313" key="3">
    <source>
        <dbReference type="Proteomes" id="UP001150941"/>
    </source>
</evidence>
<protein>
    <submittedName>
        <fullName evidence="2">Uncharacterized protein</fullName>
    </submittedName>
</protein>
<organism evidence="2 3">
    <name type="scientific">Penicillium chermesinum</name>
    <dbReference type="NCBI Taxonomy" id="63820"/>
    <lineage>
        <taxon>Eukaryota</taxon>
        <taxon>Fungi</taxon>
        <taxon>Dikarya</taxon>
        <taxon>Ascomycota</taxon>
        <taxon>Pezizomycotina</taxon>
        <taxon>Eurotiomycetes</taxon>
        <taxon>Eurotiomycetidae</taxon>
        <taxon>Eurotiales</taxon>
        <taxon>Aspergillaceae</taxon>
        <taxon>Penicillium</taxon>
    </lineage>
</organism>
<reference evidence="2" key="1">
    <citation type="submission" date="2022-11" db="EMBL/GenBank/DDBJ databases">
        <authorList>
            <person name="Petersen C."/>
        </authorList>
    </citation>
    <scope>NUCLEOTIDE SEQUENCE</scope>
    <source>
        <strain evidence="2">IBT 19713</strain>
    </source>
</reference>
<sequence>MQAKESGHATLRPDKPGGNQPGGTTDQRDQTGKEQPSPTVKITQSAFLCLKSLPFHQDIPVDAKLDFDFVGSGSPCIDQNKEDFR</sequence>
<dbReference type="GeneID" id="83197573"/>
<comment type="caution">
    <text evidence="2">The sequence shown here is derived from an EMBL/GenBank/DDBJ whole genome shotgun (WGS) entry which is preliminary data.</text>
</comment>
<dbReference type="EMBL" id="JAPQKS010000002">
    <property type="protein sequence ID" value="KAJ5245990.1"/>
    <property type="molecule type" value="Genomic_DNA"/>
</dbReference>
<accession>A0A9W9PFX7</accession>
<evidence type="ECO:0000256" key="1">
    <source>
        <dbReference type="SAM" id="MobiDB-lite"/>
    </source>
</evidence>
<keyword evidence="3" id="KW-1185">Reference proteome</keyword>
<dbReference type="RefSeq" id="XP_058333411.1">
    <property type="nucleotide sequence ID" value="XM_058470270.1"/>
</dbReference>
<evidence type="ECO:0000313" key="2">
    <source>
        <dbReference type="EMBL" id="KAJ5245990.1"/>
    </source>
</evidence>
<name>A0A9W9PFX7_9EURO</name>